<dbReference type="GO" id="GO:0006508">
    <property type="term" value="P:proteolysis"/>
    <property type="evidence" value="ECO:0007669"/>
    <property type="project" value="UniProtKB-KW"/>
</dbReference>
<dbReference type="GO" id="GO:0016805">
    <property type="term" value="F:dipeptidase activity"/>
    <property type="evidence" value="ECO:0007669"/>
    <property type="project" value="UniProtKB-KW"/>
</dbReference>
<dbReference type="Pfam" id="PF03575">
    <property type="entry name" value="Peptidase_S51"/>
    <property type="match status" value="1"/>
</dbReference>
<evidence type="ECO:0000256" key="3">
    <source>
        <dbReference type="ARBA" id="ARBA00022801"/>
    </source>
</evidence>
<keyword evidence="3 5" id="KW-0378">Hydrolase</keyword>
<sequence>MSRLNYNEDFDKELISYLKKDIVSRERIVFIPTTPKNILLTKKYANEIIRLFEINELVFKDVTILHSEIETTLMGNFINNADVIFLMGGDTLCQYKFLKENDLIEPITNFKGVVIGLSAGAVNMCKNAILTSVQETKEIIIFEGLNLVDFSIEVHFDKDSYVQKKDLLKIISENQIETVFGLSDTSGIRVSDKSIDFLGEKIYKVTKNKIFRYLR</sequence>
<dbReference type="Gene3D" id="3.40.50.880">
    <property type="match status" value="1"/>
</dbReference>
<dbReference type="InterPro" id="IPR029062">
    <property type="entry name" value="Class_I_gatase-like"/>
</dbReference>
<organism evidence="5 6">
    <name type="scientific">Anoxybacteroides voinovskiense</name>
    <dbReference type="NCBI Taxonomy" id="230470"/>
    <lineage>
        <taxon>Bacteria</taxon>
        <taxon>Bacillati</taxon>
        <taxon>Bacillota</taxon>
        <taxon>Bacilli</taxon>
        <taxon>Bacillales</taxon>
        <taxon>Anoxybacillaceae</taxon>
        <taxon>Anoxybacteroides</taxon>
    </lineage>
</organism>
<keyword evidence="5" id="KW-0224">Dipeptidase</keyword>
<evidence type="ECO:0000313" key="6">
    <source>
        <dbReference type="Proteomes" id="UP000559598"/>
    </source>
</evidence>
<evidence type="ECO:0000313" key="5">
    <source>
        <dbReference type="EMBL" id="MBB4075540.1"/>
    </source>
</evidence>
<evidence type="ECO:0000256" key="1">
    <source>
        <dbReference type="ARBA" id="ARBA00006534"/>
    </source>
</evidence>
<protein>
    <submittedName>
        <fullName evidence="5">Dipeptidase E</fullName>
        <ecNumber evidence="5">3.4.13.21</ecNumber>
    </submittedName>
</protein>
<name>A0A840DRB7_9BACL</name>
<comment type="caution">
    <text evidence="5">The sequence shown here is derived from an EMBL/GenBank/DDBJ whole genome shotgun (WGS) entry which is preliminary data.</text>
</comment>
<dbReference type="Proteomes" id="UP000559598">
    <property type="component" value="Unassembled WGS sequence"/>
</dbReference>
<keyword evidence="6" id="KW-1185">Reference proteome</keyword>
<keyword evidence="2" id="KW-0645">Protease</keyword>
<keyword evidence="4" id="KW-0720">Serine protease</keyword>
<evidence type="ECO:0000256" key="4">
    <source>
        <dbReference type="ARBA" id="ARBA00022825"/>
    </source>
</evidence>
<evidence type="ECO:0000256" key="2">
    <source>
        <dbReference type="ARBA" id="ARBA00022670"/>
    </source>
</evidence>
<comment type="similarity">
    <text evidence="1">Belongs to the peptidase S51 family.</text>
</comment>
<dbReference type="InterPro" id="IPR005320">
    <property type="entry name" value="Peptidase_S51"/>
</dbReference>
<accession>A0A840DRB7</accession>
<proteinExistence type="inferred from homology"/>
<dbReference type="PANTHER" id="PTHR20842:SF0">
    <property type="entry name" value="ALPHA-ASPARTYL DIPEPTIDASE"/>
    <property type="match status" value="1"/>
</dbReference>
<reference evidence="5 6" key="1">
    <citation type="submission" date="2020-08" db="EMBL/GenBank/DDBJ databases">
        <title>Genomic Encyclopedia of Type Strains, Phase IV (KMG-IV): sequencing the most valuable type-strain genomes for metagenomic binning, comparative biology and taxonomic classification.</title>
        <authorList>
            <person name="Goeker M."/>
        </authorList>
    </citation>
    <scope>NUCLEOTIDE SEQUENCE [LARGE SCALE GENOMIC DNA]</scope>
    <source>
        <strain evidence="5 6">DSM 17075</strain>
    </source>
</reference>
<dbReference type="GO" id="GO:0008236">
    <property type="term" value="F:serine-type peptidase activity"/>
    <property type="evidence" value="ECO:0007669"/>
    <property type="project" value="UniProtKB-KW"/>
</dbReference>
<gene>
    <name evidence="5" type="ORF">GGR02_003379</name>
</gene>
<dbReference type="SUPFAM" id="SSF52317">
    <property type="entry name" value="Class I glutamine amidotransferase-like"/>
    <property type="match status" value="1"/>
</dbReference>
<dbReference type="AlphaFoldDB" id="A0A840DRB7"/>
<dbReference type="EMBL" id="JACIDE010000036">
    <property type="protein sequence ID" value="MBB4075540.1"/>
    <property type="molecule type" value="Genomic_DNA"/>
</dbReference>
<dbReference type="PANTHER" id="PTHR20842">
    <property type="entry name" value="PROTEASE S51 ALPHA-ASPARTYL DIPEPTIDASE"/>
    <property type="match status" value="1"/>
</dbReference>
<dbReference type="RefSeq" id="WP_183186025.1">
    <property type="nucleotide sequence ID" value="NZ_BMNP01000038.1"/>
</dbReference>
<dbReference type="EC" id="3.4.13.21" evidence="5"/>